<dbReference type="EMBL" id="MLAK01000812">
    <property type="protein sequence ID" value="OHT03925.1"/>
    <property type="molecule type" value="Genomic_DNA"/>
</dbReference>
<dbReference type="AlphaFoldDB" id="A0A1J4K349"/>
<dbReference type="Proteomes" id="UP000179807">
    <property type="component" value="Unassembled WGS sequence"/>
</dbReference>
<proteinExistence type="predicted"/>
<keyword evidence="2" id="KW-1185">Reference proteome</keyword>
<dbReference type="VEuPathDB" id="TrichDB:TRFO_28703"/>
<comment type="caution">
    <text evidence="1">The sequence shown here is derived from an EMBL/GenBank/DDBJ whole genome shotgun (WGS) entry which is preliminary data.</text>
</comment>
<reference evidence="1" key="1">
    <citation type="submission" date="2016-10" db="EMBL/GenBank/DDBJ databases">
        <authorList>
            <person name="Benchimol M."/>
            <person name="Almeida L.G."/>
            <person name="Vasconcelos A.T."/>
            <person name="Perreira-Neves A."/>
            <person name="Rosa I.A."/>
            <person name="Tasca T."/>
            <person name="Bogo M.R."/>
            <person name="de Souza W."/>
        </authorList>
    </citation>
    <scope>NUCLEOTIDE SEQUENCE [LARGE SCALE GENOMIC DNA]</scope>
    <source>
        <strain evidence="1">K</strain>
    </source>
</reference>
<name>A0A1J4K349_9EUKA</name>
<dbReference type="RefSeq" id="XP_068357061.1">
    <property type="nucleotide sequence ID" value="XM_068506330.1"/>
</dbReference>
<accession>A0A1J4K349</accession>
<protein>
    <submittedName>
        <fullName evidence="1">Uncharacterized protein</fullName>
    </submittedName>
</protein>
<gene>
    <name evidence="1" type="ORF">TRFO_28703</name>
</gene>
<organism evidence="1 2">
    <name type="scientific">Tritrichomonas foetus</name>
    <dbReference type="NCBI Taxonomy" id="1144522"/>
    <lineage>
        <taxon>Eukaryota</taxon>
        <taxon>Metamonada</taxon>
        <taxon>Parabasalia</taxon>
        <taxon>Tritrichomonadida</taxon>
        <taxon>Tritrichomonadidae</taxon>
        <taxon>Tritrichomonas</taxon>
    </lineage>
</organism>
<evidence type="ECO:0000313" key="1">
    <source>
        <dbReference type="EMBL" id="OHT03925.1"/>
    </source>
</evidence>
<evidence type="ECO:0000313" key="2">
    <source>
        <dbReference type="Proteomes" id="UP000179807"/>
    </source>
</evidence>
<sequence>MDVEPNISIPVFNENNHNNQPYQEKEKDLIIDFAKIGFEFRRLKKSSYSIIIASFVINNSIIDKNITIEDFILTNEFQNLLKIALIIVKRFSVDPISEIQQLVSLAHWMPNSKHFGEYVFLQTILSNSDIIVESSQMFTILECFPTLFKPLLMSRIYSSPTSLCPNTIEKLSIFKLPTITYLKNGGCSLDFIKYVLECPFLQAFSYFCEGIHSYEIIPPLSSFLYSFPQYYSVIDRLIKEKESLRYFILRVIENNPESFFNSFILFYSIIPKRINEAVLFFIQQNSSVFVDISHQIESQEILINFLLKNKFDDNVEAINFPTHLLRKAQAKSSNSIKIASIISKKGKINLNNETLEAIGTQPISNFSNKDIENLLDQYHLIRQIIINNPNFFVDLLQFKPQFTKKIVTLQNNIKELKTNVLLCQIYNNDEQLFFKCVDNDLPSSLIRLVLRMANKKVVHFPSSEFFVKLCSNKSHKKVISRFIETDFQNIAKNKDWYHIIESVNEIFLIFVRPLSKRSIHDKNLVILCKNMLIGFLQKNYNLFADQFNRFIQFLQFLVDDEVPRLFRPNTFPKYFQLQLLSLLSMHSSKINMPDQRIACFRFLISMHYDKHFYVQLDPSVRNYLFSYVIINMLYNKKTLPKIDPTFVNVNKLLVALSDDPFHHERFTPNIKKVYSSQIILNAQFIRDSFKVDQEYFQKWMFSLLLDSSNWEKDFFKNVPEFRYFVLDMMLYAFSQSYFYSIPSFLDILCAMLMNNDQNFCLPKETLKTLLFLKKNVNSDFLEKYNQLFHILNEPRYIKSFFAAFSDPF</sequence>
<dbReference type="GeneID" id="94841034"/>